<dbReference type="EMBL" id="JAIWQS010000006">
    <property type="protein sequence ID" value="KAJ8762710.1"/>
    <property type="molecule type" value="Genomic_DNA"/>
</dbReference>
<evidence type="ECO:0000256" key="2">
    <source>
        <dbReference type="ARBA" id="ARBA00012483"/>
    </source>
</evidence>
<keyword evidence="12" id="KW-1185">Reference proteome</keyword>
<evidence type="ECO:0000256" key="9">
    <source>
        <dbReference type="SAM" id="Phobius"/>
    </source>
</evidence>
<evidence type="ECO:0000256" key="6">
    <source>
        <dbReference type="ARBA" id="ARBA00022833"/>
    </source>
</evidence>
<evidence type="ECO:0000256" key="8">
    <source>
        <dbReference type="PROSITE-ProRule" id="PRU00175"/>
    </source>
</evidence>
<comment type="catalytic activity">
    <reaction evidence="1">
        <text>S-ubiquitinyl-[E2 ubiquitin-conjugating enzyme]-L-cysteine + [acceptor protein]-L-lysine = [E2 ubiquitin-conjugating enzyme]-L-cysteine + N(6)-ubiquitinyl-[acceptor protein]-L-lysine.</text>
        <dbReference type="EC" id="2.3.2.27"/>
    </reaction>
</comment>
<feature type="transmembrane region" description="Helical" evidence="9">
    <location>
        <begin position="42"/>
        <end position="63"/>
    </location>
</feature>
<evidence type="ECO:0000313" key="12">
    <source>
        <dbReference type="Proteomes" id="UP001159364"/>
    </source>
</evidence>
<dbReference type="InterPro" id="IPR053238">
    <property type="entry name" value="RING-H2_zinc_finger"/>
</dbReference>
<proteinExistence type="inferred from homology"/>
<dbReference type="InterPro" id="IPR001841">
    <property type="entry name" value="Znf_RING"/>
</dbReference>
<keyword evidence="9" id="KW-1133">Transmembrane helix</keyword>
<dbReference type="GO" id="GO:0061630">
    <property type="term" value="F:ubiquitin protein ligase activity"/>
    <property type="evidence" value="ECO:0007669"/>
    <property type="project" value="UniProtKB-EC"/>
</dbReference>
<dbReference type="PANTHER" id="PTHR14155">
    <property type="entry name" value="RING FINGER DOMAIN-CONTAINING"/>
    <property type="match status" value="1"/>
</dbReference>
<dbReference type="AlphaFoldDB" id="A0AAV8T8X2"/>
<evidence type="ECO:0000256" key="5">
    <source>
        <dbReference type="ARBA" id="ARBA00022786"/>
    </source>
</evidence>
<sequence>MPGSFIHEFYYSPHSQPLPPPPPMTLLMTPPPSHNREKQREIVTICGLVTVIIICSIFMLWGGRRREGVAGNRDVESGRGVAGQEQASSVSASWVLPAISVRRISEPECAVCLEAFEEGNECLVIPACSHVYHKSCIDQWLANNRQCPLCRASVNGVKQVD</sequence>
<keyword evidence="4 8" id="KW-0863">Zinc-finger</keyword>
<dbReference type="PROSITE" id="PS50089">
    <property type="entry name" value="ZF_RING_2"/>
    <property type="match status" value="1"/>
</dbReference>
<dbReference type="PANTHER" id="PTHR14155:SF86">
    <property type="entry name" value="OS06G0534500 PROTEIN"/>
    <property type="match status" value="1"/>
</dbReference>
<accession>A0AAV8T8X2</accession>
<comment type="caution">
    <text evidence="11">The sequence shown here is derived from an EMBL/GenBank/DDBJ whole genome shotgun (WGS) entry which is preliminary data.</text>
</comment>
<keyword evidence="5" id="KW-0833">Ubl conjugation pathway</keyword>
<feature type="domain" description="RING-type" evidence="10">
    <location>
        <begin position="109"/>
        <end position="151"/>
    </location>
</feature>
<dbReference type="Proteomes" id="UP001159364">
    <property type="component" value="Linkage Group LG06"/>
</dbReference>
<keyword evidence="9" id="KW-0472">Membrane</keyword>
<keyword evidence="9" id="KW-0812">Transmembrane</keyword>
<evidence type="ECO:0000259" key="10">
    <source>
        <dbReference type="PROSITE" id="PS50089"/>
    </source>
</evidence>
<reference evidence="11 12" key="1">
    <citation type="submission" date="2021-09" db="EMBL/GenBank/DDBJ databases">
        <title>Genomic insights and catalytic innovation underlie evolution of tropane alkaloids biosynthesis.</title>
        <authorList>
            <person name="Wang Y.-J."/>
            <person name="Tian T."/>
            <person name="Huang J.-P."/>
            <person name="Huang S.-X."/>
        </authorList>
    </citation>
    <scope>NUCLEOTIDE SEQUENCE [LARGE SCALE GENOMIC DNA]</scope>
    <source>
        <strain evidence="11">KIB-2018</strain>
        <tissue evidence="11">Leaf</tissue>
    </source>
</reference>
<comment type="similarity">
    <text evidence="7">Belongs to the RING-type zinc finger family. ATL subfamily.</text>
</comment>
<evidence type="ECO:0000256" key="1">
    <source>
        <dbReference type="ARBA" id="ARBA00000900"/>
    </source>
</evidence>
<evidence type="ECO:0000313" key="11">
    <source>
        <dbReference type="EMBL" id="KAJ8762710.1"/>
    </source>
</evidence>
<dbReference type="SMART" id="SM00184">
    <property type="entry name" value="RING"/>
    <property type="match status" value="1"/>
</dbReference>
<dbReference type="InterPro" id="IPR013083">
    <property type="entry name" value="Znf_RING/FYVE/PHD"/>
</dbReference>
<evidence type="ECO:0000256" key="3">
    <source>
        <dbReference type="ARBA" id="ARBA00022723"/>
    </source>
</evidence>
<dbReference type="EC" id="2.3.2.27" evidence="2"/>
<dbReference type="GO" id="GO:0008270">
    <property type="term" value="F:zinc ion binding"/>
    <property type="evidence" value="ECO:0007669"/>
    <property type="project" value="UniProtKB-KW"/>
</dbReference>
<dbReference type="Pfam" id="PF13639">
    <property type="entry name" value="zf-RING_2"/>
    <property type="match status" value="1"/>
</dbReference>
<organism evidence="11 12">
    <name type="scientific">Erythroxylum novogranatense</name>
    <dbReference type="NCBI Taxonomy" id="1862640"/>
    <lineage>
        <taxon>Eukaryota</taxon>
        <taxon>Viridiplantae</taxon>
        <taxon>Streptophyta</taxon>
        <taxon>Embryophyta</taxon>
        <taxon>Tracheophyta</taxon>
        <taxon>Spermatophyta</taxon>
        <taxon>Magnoliopsida</taxon>
        <taxon>eudicotyledons</taxon>
        <taxon>Gunneridae</taxon>
        <taxon>Pentapetalae</taxon>
        <taxon>rosids</taxon>
        <taxon>fabids</taxon>
        <taxon>Malpighiales</taxon>
        <taxon>Erythroxylaceae</taxon>
        <taxon>Erythroxylum</taxon>
    </lineage>
</organism>
<name>A0AAV8T8X2_9ROSI</name>
<dbReference type="Gene3D" id="3.30.40.10">
    <property type="entry name" value="Zinc/RING finger domain, C3HC4 (zinc finger)"/>
    <property type="match status" value="1"/>
</dbReference>
<evidence type="ECO:0000256" key="7">
    <source>
        <dbReference type="ARBA" id="ARBA00024209"/>
    </source>
</evidence>
<dbReference type="SUPFAM" id="SSF57850">
    <property type="entry name" value="RING/U-box"/>
    <property type="match status" value="1"/>
</dbReference>
<keyword evidence="3" id="KW-0479">Metal-binding</keyword>
<protein>
    <recommendedName>
        <fullName evidence="2">RING-type E3 ubiquitin transferase</fullName>
        <ecNumber evidence="2">2.3.2.27</ecNumber>
    </recommendedName>
</protein>
<evidence type="ECO:0000256" key="4">
    <source>
        <dbReference type="ARBA" id="ARBA00022771"/>
    </source>
</evidence>
<keyword evidence="6" id="KW-0862">Zinc</keyword>
<gene>
    <name evidence="11" type="ORF">K2173_012202</name>
</gene>